<protein>
    <submittedName>
        <fullName evidence="2">Uncharacterized protein</fullName>
    </submittedName>
</protein>
<sequence length="231" mass="24438">MTSLRRGTRRSVAVLVGVLAVLAACSLTACATVVTGTATWPGATMDRVLLTAADFPQGVQYDRIVEDAGEPDGSGGPPAMLSAPEGCTDGLTRVIAGSAERGPGAAGKFIAAYDGARMVVTVLSSPLPLDRLDATAQRCAQFRAFFDPSDEGIPITTTRLQAPRSSALVYRQTMRLNDVDESVYFGFENVGGWSVFGIAFPTPNPSIATKATLPETFLEAFFKQVERVEAR</sequence>
<name>I7G0C1_MYCS2</name>
<gene>
    <name evidence="2" type="ordered locus">MSMEI_2529</name>
</gene>
<evidence type="ECO:0000313" key="2">
    <source>
        <dbReference type="EMBL" id="AFP38997.1"/>
    </source>
</evidence>
<feature type="signal peptide" evidence="1">
    <location>
        <begin position="1"/>
        <end position="31"/>
    </location>
</feature>
<evidence type="ECO:0000256" key="1">
    <source>
        <dbReference type="SAM" id="SignalP"/>
    </source>
</evidence>
<dbReference type="AlphaFoldDB" id="I7G0C1"/>
<dbReference type="Proteomes" id="UP000006158">
    <property type="component" value="Chromosome"/>
</dbReference>
<accession>I7G0C1</accession>
<keyword evidence="1" id="KW-0732">Signal</keyword>
<dbReference type="KEGG" id="msg:MSMEI_2529"/>
<reference evidence="2 3" key="1">
    <citation type="journal article" date="2007" name="Genome Biol.">
        <title>Interrupted coding sequences in Mycobacterium smegmatis: authentic mutations or sequencing errors?</title>
        <authorList>
            <person name="Deshayes C."/>
            <person name="Perrodou E."/>
            <person name="Gallien S."/>
            <person name="Euphrasie D."/>
            <person name="Schaeffer C."/>
            <person name="Van-Dorsselaer A."/>
            <person name="Poch O."/>
            <person name="Lecompte O."/>
            <person name="Reyrat J.M."/>
        </authorList>
    </citation>
    <scope>NUCLEOTIDE SEQUENCE [LARGE SCALE GENOMIC DNA]</scope>
    <source>
        <strain evidence="3">ATCC 700084 / mc(2)155</strain>
    </source>
</reference>
<dbReference type="GeneID" id="93457378"/>
<evidence type="ECO:0000313" key="3">
    <source>
        <dbReference type="Proteomes" id="UP000006158"/>
    </source>
</evidence>
<dbReference type="RefSeq" id="WP_014877440.1">
    <property type="nucleotide sequence ID" value="NC_008596.1"/>
</dbReference>
<proteinExistence type="predicted"/>
<reference evidence="2 3" key="2">
    <citation type="journal article" date="2009" name="Genome Res.">
        <title>Ortho-proteogenomics: multiple proteomes investigation through orthology and a new MS-based protocol.</title>
        <authorList>
            <person name="Gallien S."/>
            <person name="Perrodou E."/>
            <person name="Carapito C."/>
            <person name="Deshayes C."/>
            <person name="Reyrat J.M."/>
            <person name="Van Dorsselaer A."/>
            <person name="Poch O."/>
            <person name="Schaeffer C."/>
            <person name="Lecompte O."/>
        </authorList>
    </citation>
    <scope>NUCLEOTIDE SEQUENCE [LARGE SCALE GENOMIC DNA]</scope>
    <source>
        <strain evidence="3">ATCC 700084 / mc(2)155</strain>
    </source>
</reference>
<dbReference type="PROSITE" id="PS51257">
    <property type="entry name" value="PROKAR_LIPOPROTEIN"/>
    <property type="match status" value="1"/>
</dbReference>
<dbReference type="PATRIC" id="fig|246196.56.peg.2591"/>
<organism evidence="2 3">
    <name type="scientific">Mycolicibacterium smegmatis (strain ATCC 700084 / mc(2)155)</name>
    <name type="common">Mycobacterium smegmatis</name>
    <dbReference type="NCBI Taxonomy" id="246196"/>
    <lineage>
        <taxon>Bacteria</taxon>
        <taxon>Bacillati</taxon>
        <taxon>Actinomycetota</taxon>
        <taxon>Actinomycetes</taxon>
        <taxon>Mycobacteriales</taxon>
        <taxon>Mycobacteriaceae</taxon>
        <taxon>Mycolicibacterium</taxon>
    </lineage>
</organism>
<dbReference type="EMBL" id="CP001663">
    <property type="protein sequence ID" value="AFP38997.1"/>
    <property type="molecule type" value="Genomic_DNA"/>
</dbReference>
<feature type="chain" id="PRO_5003709902" evidence="1">
    <location>
        <begin position="32"/>
        <end position="231"/>
    </location>
</feature>